<organism evidence="1">
    <name type="scientific">Corethron hystrix</name>
    <dbReference type="NCBI Taxonomy" id="216773"/>
    <lineage>
        <taxon>Eukaryota</taxon>
        <taxon>Sar</taxon>
        <taxon>Stramenopiles</taxon>
        <taxon>Ochrophyta</taxon>
        <taxon>Bacillariophyta</taxon>
        <taxon>Coscinodiscophyceae</taxon>
        <taxon>Corethrophycidae</taxon>
        <taxon>Corethrales</taxon>
        <taxon>Corethraceae</taxon>
        <taxon>Corethron</taxon>
    </lineage>
</organism>
<protein>
    <submittedName>
        <fullName evidence="1">Uncharacterized protein</fullName>
    </submittedName>
</protein>
<sequence length="133" mass="14484">MTSVVSASGGMILPLERIQLVGGLYSPRPALLHEPTKKLIDVEDRGVLAAASYLEDILTCPAKTGQGRWVTLLSLIQEFHAGSDGRVVYAGVAGLDRSSSLMTPHPDPPPLRRPLRWRMKMTPCPNTRVRSLA</sequence>
<name>A0A7S1BTR5_9STRA</name>
<accession>A0A7S1BTR5</accession>
<proteinExistence type="predicted"/>
<evidence type="ECO:0000313" key="1">
    <source>
        <dbReference type="EMBL" id="CAD8897698.1"/>
    </source>
</evidence>
<dbReference type="EMBL" id="HBFR01034090">
    <property type="protein sequence ID" value="CAD8897698.1"/>
    <property type="molecule type" value="Transcribed_RNA"/>
</dbReference>
<gene>
    <name evidence="1" type="ORF">CHYS00102_LOCUS24912</name>
</gene>
<dbReference type="AlphaFoldDB" id="A0A7S1BTR5"/>
<reference evidence="1" key="1">
    <citation type="submission" date="2021-01" db="EMBL/GenBank/DDBJ databases">
        <authorList>
            <person name="Corre E."/>
            <person name="Pelletier E."/>
            <person name="Niang G."/>
            <person name="Scheremetjew M."/>
            <person name="Finn R."/>
            <person name="Kale V."/>
            <person name="Holt S."/>
            <person name="Cochrane G."/>
            <person name="Meng A."/>
            <person name="Brown T."/>
            <person name="Cohen L."/>
        </authorList>
    </citation>
    <scope>NUCLEOTIDE SEQUENCE</scope>
    <source>
        <strain evidence="1">308</strain>
    </source>
</reference>